<organism evidence="1">
    <name type="scientific">Thermocrinis ruber</name>
    <dbReference type="NCBI Taxonomy" id="75906"/>
    <lineage>
        <taxon>Bacteria</taxon>
        <taxon>Pseudomonadati</taxon>
        <taxon>Aquificota</taxon>
        <taxon>Aquificia</taxon>
        <taxon>Aquificales</taxon>
        <taxon>Aquificaceae</taxon>
        <taxon>Thermocrinis</taxon>
    </lineage>
</organism>
<gene>
    <name evidence="1" type="ORF">ENN04_07380</name>
</gene>
<evidence type="ECO:0000313" key="1">
    <source>
        <dbReference type="EMBL" id="HHO74434.1"/>
    </source>
</evidence>
<protein>
    <submittedName>
        <fullName evidence="1">Uncharacterized protein</fullName>
    </submittedName>
</protein>
<dbReference type="AlphaFoldDB" id="A0A7C5X569"/>
<dbReference type="EMBL" id="DSAC01000095">
    <property type="protein sequence ID" value="HHO74434.1"/>
    <property type="molecule type" value="Genomic_DNA"/>
</dbReference>
<name>A0A7C5X569_9AQUI</name>
<proteinExistence type="predicted"/>
<comment type="caution">
    <text evidence="1">The sequence shown here is derived from an EMBL/GenBank/DDBJ whole genome shotgun (WGS) entry which is preliminary data.</text>
</comment>
<sequence>MRKLNEILPELGRIFTYDLERFEDLWLTQFDSLVDYTMAFEKLIYVVGIGKPEVERRAVEILEEFIASRQKPYEEWKSSNWLVHELGRVIGEELNKTYAKLQDLMPQLIRRMSEDSRYMEVFLPFDEIVSDYSHIMNYIVEIFSYPDTEAVSEALEALEAFLQGKETREGLKYKLGRIVSKFNDYFKEG</sequence>
<reference evidence="1" key="1">
    <citation type="journal article" date="2020" name="mSystems">
        <title>Genome- and Community-Level Interaction Insights into Carbon Utilization and Element Cycling Functions of Hydrothermarchaeota in Hydrothermal Sediment.</title>
        <authorList>
            <person name="Zhou Z."/>
            <person name="Liu Y."/>
            <person name="Xu W."/>
            <person name="Pan J."/>
            <person name="Luo Z.H."/>
            <person name="Li M."/>
        </authorList>
    </citation>
    <scope>NUCLEOTIDE SEQUENCE [LARGE SCALE GENOMIC DNA]</scope>
    <source>
        <strain evidence="1">SpSt-114</strain>
    </source>
</reference>
<accession>A0A7C5X569</accession>